<organism evidence="1 2">
    <name type="scientific">Falsiroseomonas selenitidurans</name>
    <dbReference type="NCBI Taxonomy" id="2716335"/>
    <lineage>
        <taxon>Bacteria</taxon>
        <taxon>Pseudomonadati</taxon>
        <taxon>Pseudomonadota</taxon>
        <taxon>Alphaproteobacteria</taxon>
        <taxon>Acetobacterales</taxon>
        <taxon>Roseomonadaceae</taxon>
        <taxon>Falsiroseomonas</taxon>
    </lineage>
</organism>
<accession>A0ABX1ECF7</accession>
<name>A0ABX1ECF7_9PROT</name>
<comment type="caution">
    <text evidence="1">The sequence shown here is derived from an EMBL/GenBank/DDBJ whole genome shotgun (WGS) entry which is preliminary data.</text>
</comment>
<sequence length="185" mass="19545">MPSENAAATPIGTPGVADFLGKSIEAICPFGFGKAGDDQNHCAHFVGHALRWAAGVGLTCDGLLPAKLPSSHAMYGQRGALVRVNQLFTHVAGKTVLDTTAKYPDIQKGLIFVSLTSNFTNDFTEMGNHPRKHVGIVIANEVFHYGNTQDAVRKDSLTQFVKRMTGAYGGVVTFVTTGLPASAGV</sequence>
<evidence type="ECO:0000313" key="2">
    <source>
        <dbReference type="Proteomes" id="UP000787635"/>
    </source>
</evidence>
<reference evidence="1 2" key="1">
    <citation type="submission" date="2020-03" db="EMBL/GenBank/DDBJ databases">
        <title>Roseomonas selenitidurans sp. nov. isolated from urban soil.</title>
        <authorList>
            <person name="Liu H."/>
        </authorList>
    </citation>
    <scope>NUCLEOTIDE SEQUENCE [LARGE SCALE GENOMIC DNA]</scope>
    <source>
        <strain evidence="1 2">BU-1</strain>
    </source>
</reference>
<dbReference type="RefSeq" id="WP_168035257.1">
    <property type="nucleotide sequence ID" value="NZ_JAAVNE010000097.1"/>
</dbReference>
<dbReference type="EMBL" id="JAAVNE010000097">
    <property type="protein sequence ID" value="NKC34558.1"/>
    <property type="molecule type" value="Genomic_DNA"/>
</dbReference>
<dbReference type="Proteomes" id="UP000787635">
    <property type="component" value="Unassembled WGS sequence"/>
</dbReference>
<keyword evidence="2" id="KW-1185">Reference proteome</keyword>
<evidence type="ECO:0000313" key="1">
    <source>
        <dbReference type="EMBL" id="NKC34558.1"/>
    </source>
</evidence>
<proteinExistence type="predicted"/>
<protein>
    <submittedName>
        <fullName evidence="1">Uncharacterized protein</fullName>
    </submittedName>
</protein>
<gene>
    <name evidence="1" type="ORF">HEQ75_27140</name>
</gene>